<dbReference type="CDD" id="cd05117">
    <property type="entry name" value="STKc_CAMK"/>
    <property type="match status" value="1"/>
</dbReference>
<evidence type="ECO:0000256" key="1">
    <source>
        <dbReference type="ARBA" id="ARBA00022741"/>
    </source>
</evidence>
<protein>
    <submittedName>
        <fullName evidence="5">MAP kinase-activated protein kinase 2</fullName>
    </submittedName>
</protein>
<keyword evidence="6" id="KW-1185">Reference proteome</keyword>
<keyword evidence="5" id="KW-0418">Kinase</keyword>
<dbReference type="PROSITE" id="PS00107">
    <property type="entry name" value="PROTEIN_KINASE_ATP"/>
    <property type="match status" value="1"/>
</dbReference>
<comment type="caution">
    <text evidence="5">The sequence shown here is derived from an EMBL/GenBank/DDBJ whole genome shotgun (WGS) entry which is preliminary data.</text>
</comment>
<gene>
    <name evidence="5" type="ORF">SEMRO_140_G065380.1</name>
</gene>
<dbReference type="InterPro" id="IPR011009">
    <property type="entry name" value="Kinase-like_dom_sf"/>
</dbReference>
<dbReference type="Gene3D" id="1.10.510.10">
    <property type="entry name" value="Transferase(Phosphotransferase) domain 1"/>
    <property type="match status" value="1"/>
</dbReference>
<dbReference type="FunFam" id="3.30.200.20:FF:000042">
    <property type="entry name" value="Aurora kinase A"/>
    <property type="match status" value="1"/>
</dbReference>
<dbReference type="PROSITE" id="PS50011">
    <property type="entry name" value="PROTEIN_KINASE_DOM"/>
    <property type="match status" value="1"/>
</dbReference>
<evidence type="ECO:0000259" key="4">
    <source>
        <dbReference type="PROSITE" id="PS50011"/>
    </source>
</evidence>
<dbReference type="GO" id="GO:0005524">
    <property type="term" value="F:ATP binding"/>
    <property type="evidence" value="ECO:0007669"/>
    <property type="project" value="UniProtKB-UniRule"/>
</dbReference>
<dbReference type="Proteomes" id="UP001153069">
    <property type="component" value="Unassembled WGS sequence"/>
</dbReference>
<dbReference type="OrthoDB" id="40902at2759"/>
<dbReference type="SMART" id="SM00220">
    <property type="entry name" value="S_TKc"/>
    <property type="match status" value="1"/>
</dbReference>
<dbReference type="EMBL" id="CAICTM010000139">
    <property type="protein sequence ID" value="CAB9502563.1"/>
    <property type="molecule type" value="Genomic_DNA"/>
</dbReference>
<dbReference type="GO" id="GO:0004672">
    <property type="term" value="F:protein kinase activity"/>
    <property type="evidence" value="ECO:0007669"/>
    <property type="project" value="InterPro"/>
</dbReference>
<proteinExistence type="predicted"/>
<dbReference type="FunFam" id="1.10.510.10:FF:000571">
    <property type="entry name" value="Maternal embryonic leucine zipper kinase"/>
    <property type="match status" value="1"/>
</dbReference>
<keyword evidence="2 3" id="KW-0067">ATP-binding</keyword>
<reference evidence="5" key="1">
    <citation type="submission" date="2020-06" db="EMBL/GenBank/DDBJ databases">
        <authorList>
            <consortium name="Plant Systems Biology data submission"/>
        </authorList>
    </citation>
    <scope>NUCLEOTIDE SEQUENCE</scope>
    <source>
        <strain evidence="5">D6</strain>
    </source>
</reference>
<accession>A0A9N8DGH0</accession>
<evidence type="ECO:0000256" key="3">
    <source>
        <dbReference type="PROSITE-ProRule" id="PRU10141"/>
    </source>
</evidence>
<dbReference type="PROSITE" id="PS00108">
    <property type="entry name" value="PROTEIN_KINASE_ST"/>
    <property type="match status" value="1"/>
</dbReference>
<dbReference type="InterPro" id="IPR000719">
    <property type="entry name" value="Prot_kinase_dom"/>
</dbReference>
<keyword evidence="5" id="KW-0808">Transferase</keyword>
<dbReference type="PANTHER" id="PTHR24347">
    <property type="entry name" value="SERINE/THREONINE-PROTEIN KINASE"/>
    <property type="match status" value="1"/>
</dbReference>
<dbReference type="AlphaFoldDB" id="A0A9N8DGH0"/>
<name>A0A9N8DGH0_9STRA</name>
<organism evidence="5 6">
    <name type="scientific">Seminavis robusta</name>
    <dbReference type="NCBI Taxonomy" id="568900"/>
    <lineage>
        <taxon>Eukaryota</taxon>
        <taxon>Sar</taxon>
        <taxon>Stramenopiles</taxon>
        <taxon>Ochrophyta</taxon>
        <taxon>Bacillariophyta</taxon>
        <taxon>Bacillariophyceae</taxon>
        <taxon>Bacillariophycidae</taxon>
        <taxon>Naviculales</taxon>
        <taxon>Naviculaceae</taxon>
        <taxon>Seminavis</taxon>
    </lineage>
</organism>
<dbReference type="Pfam" id="PF00069">
    <property type="entry name" value="Pkinase"/>
    <property type="match status" value="1"/>
</dbReference>
<sequence>MAELRDPSFIMEAADVESKTSGKSFDDLYTIGELLGRGVFSEVKSGHHKETQHQYAIKIIHKPEMEEFDKRCLTQEIASLSALNHPNVITLHDVFDGKDTVHMILEIVQGGELLGRLIQKKNYTEREARDVCKSVMEAMHHCHSHKIAHRDLKAENLLLASLDDDTTVKIADFGFAKYCPHDEALKTQCGSAQHVAPEILKNESYGTKVDMWALGVIHYTLIGGRPPFWAQEGNQATFQKILKRDFKFTDDLWGHVSDDCKDMIRNLLLLDPKQRWSADDVLKCKWIAESDASELDQHSLAVNQEKLKLVGAAKEKVKAATYALIGLNRLQFDGQIPDDDEIIEEIIEEETVVSEFEEEEVIEEIVEEEEEEEEEFVGIVTRDLYSAFKIADCECEPKRRDYFALAQTTGDFLAQVLKNKYGDDFDEVEMTLRKSLYNAGKPTDEYQVYVEWDITAHFACDPEKVPSRREVCTSLVMANLENYIIEYLHPLESCPGAGSPKVPSMFQQTTGVFFGHVAF</sequence>
<feature type="domain" description="Protein kinase" evidence="4">
    <location>
        <begin position="29"/>
        <end position="287"/>
    </location>
</feature>
<dbReference type="InterPro" id="IPR017441">
    <property type="entry name" value="Protein_kinase_ATP_BS"/>
</dbReference>
<evidence type="ECO:0000256" key="2">
    <source>
        <dbReference type="ARBA" id="ARBA00022840"/>
    </source>
</evidence>
<evidence type="ECO:0000313" key="6">
    <source>
        <dbReference type="Proteomes" id="UP001153069"/>
    </source>
</evidence>
<dbReference type="SUPFAM" id="SSF56112">
    <property type="entry name" value="Protein kinase-like (PK-like)"/>
    <property type="match status" value="1"/>
</dbReference>
<dbReference type="InterPro" id="IPR008271">
    <property type="entry name" value="Ser/Thr_kinase_AS"/>
</dbReference>
<feature type="binding site" evidence="3">
    <location>
        <position position="58"/>
    </location>
    <ligand>
        <name>ATP</name>
        <dbReference type="ChEBI" id="CHEBI:30616"/>
    </ligand>
</feature>
<keyword evidence="1 3" id="KW-0547">Nucleotide-binding</keyword>
<dbReference type="Gene3D" id="3.30.200.20">
    <property type="entry name" value="Phosphorylase Kinase, domain 1"/>
    <property type="match status" value="1"/>
</dbReference>
<evidence type="ECO:0000313" key="5">
    <source>
        <dbReference type="EMBL" id="CAB9502563.1"/>
    </source>
</evidence>